<gene>
    <name evidence="1" type="ORF">D5F53_32710</name>
</gene>
<protein>
    <submittedName>
        <fullName evidence="1">Uncharacterized protein</fullName>
    </submittedName>
</protein>
<reference evidence="1 2" key="1">
    <citation type="submission" date="2018-09" db="EMBL/GenBank/DDBJ databases">
        <title>Genome Sequence of Paenibacillus lautus Strain E7593-69, Azo Dye-Degrading Bacteria, Isolated from Commercial Tattoo Inks.</title>
        <authorList>
            <person name="Nho S.W."/>
            <person name="Kim S.-J."/>
            <person name="Kweon O."/>
            <person name="Cerniglia C.E."/>
        </authorList>
    </citation>
    <scope>NUCLEOTIDE SEQUENCE [LARGE SCALE GENOMIC DNA]</scope>
    <source>
        <strain evidence="1 2">E7593-69</strain>
        <plasmid evidence="1 2">pAZOPL1</plasmid>
    </source>
</reference>
<evidence type="ECO:0000313" key="2">
    <source>
        <dbReference type="Proteomes" id="UP000266552"/>
    </source>
</evidence>
<name>A0A385U3C2_PAELA</name>
<keyword evidence="1" id="KW-0614">Plasmid</keyword>
<proteinExistence type="predicted"/>
<accession>A0A385U3C2</accession>
<dbReference type="Proteomes" id="UP000266552">
    <property type="component" value="Plasmid pAZOPL1"/>
</dbReference>
<evidence type="ECO:0000313" key="1">
    <source>
        <dbReference type="EMBL" id="AYB48085.1"/>
    </source>
</evidence>
<dbReference type="AlphaFoldDB" id="A0A385U3C2"/>
<keyword evidence="2" id="KW-1185">Reference proteome</keyword>
<sequence length="69" mass="8081">MVIPIESKGDFFFGSFLPFLQKRALFFVLRGHYFTTSEWNFRIGMVKAVSLRSNCFLPFLLHPGEKEFS</sequence>
<dbReference type="KEGG" id="plw:D5F53_32710"/>
<geneLocation type="plasmid" evidence="1 2">
    <name>pAZOPL1</name>
</geneLocation>
<dbReference type="EMBL" id="CP032413">
    <property type="protein sequence ID" value="AYB48085.1"/>
    <property type="molecule type" value="Genomic_DNA"/>
</dbReference>
<organism evidence="1 2">
    <name type="scientific">Paenibacillus lautus</name>
    <name type="common">Bacillus lautus</name>
    <dbReference type="NCBI Taxonomy" id="1401"/>
    <lineage>
        <taxon>Bacteria</taxon>
        <taxon>Bacillati</taxon>
        <taxon>Bacillota</taxon>
        <taxon>Bacilli</taxon>
        <taxon>Bacillales</taxon>
        <taxon>Paenibacillaceae</taxon>
        <taxon>Paenibacillus</taxon>
    </lineage>
</organism>